<evidence type="ECO:0000259" key="2">
    <source>
        <dbReference type="PROSITE" id="PS50097"/>
    </source>
</evidence>
<accession>A0A9N9FZF4</accession>
<dbReference type="Proteomes" id="UP000789342">
    <property type="component" value="Unassembled WGS sequence"/>
</dbReference>
<dbReference type="AlphaFoldDB" id="A0A9N9FZF4"/>
<name>A0A9N9FZF4_9GLOM</name>
<dbReference type="OrthoDB" id="194443at2759"/>
<dbReference type="EMBL" id="CAJVPV010004182">
    <property type="protein sequence ID" value="CAG8568287.1"/>
    <property type="molecule type" value="Genomic_DNA"/>
</dbReference>
<evidence type="ECO:0000256" key="1">
    <source>
        <dbReference type="SAM" id="MobiDB-lite"/>
    </source>
</evidence>
<dbReference type="InterPro" id="IPR011333">
    <property type="entry name" value="SKP1/BTB/POZ_sf"/>
</dbReference>
<dbReference type="PROSITE" id="PS50097">
    <property type="entry name" value="BTB"/>
    <property type="match status" value="1"/>
</dbReference>
<dbReference type="Gene3D" id="3.30.710.10">
    <property type="entry name" value="Potassium Channel Kv1.1, Chain A"/>
    <property type="match status" value="1"/>
</dbReference>
<dbReference type="Gene3D" id="2.60.210.10">
    <property type="entry name" value="Apoptosis, Tumor Necrosis Factor Receptor Associated Protein 2, Chain A"/>
    <property type="match status" value="1"/>
</dbReference>
<protein>
    <submittedName>
        <fullName evidence="3">5843_t:CDS:1</fullName>
    </submittedName>
</protein>
<dbReference type="CDD" id="cd14733">
    <property type="entry name" value="BACK"/>
    <property type="match status" value="1"/>
</dbReference>
<feature type="region of interest" description="Disordered" evidence="1">
    <location>
        <begin position="217"/>
        <end position="284"/>
    </location>
</feature>
<dbReference type="PANTHER" id="PTHR24413">
    <property type="entry name" value="SPECKLE-TYPE POZ PROTEIN"/>
    <property type="match status" value="1"/>
</dbReference>
<dbReference type="SUPFAM" id="SSF49599">
    <property type="entry name" value="TRAF domain-like"/>
    <property type="match status" value="1"/>
</dbReference>
<dbReference type="SUPFAM" id="SSF54695">
    <property type="entry name" value="POZ domain"/>
    <property type="match status" value="1"/>
</dbReference>
<comment type="caution">
    <text evidence="3">The sequence shown here is derived from an EMBL/GenBank/DDBJ whole genome shotgun (WGS) entry which is preliminary data.</text>
</comment>
<feature type="compositionally biased region" description="Acidic residues" evidence="1">
    <location>
        <begin position="227"/>
        <end position="237"/>
    </location>
</feature>
<evidence type="ECO:0000313" key="3">
    <source>
        <dbReference type="EMBL" id="CAG8568287.1"/>
    </source>
</evidence>
<organism evidence="3 4">
    <name type="scientific">Acaulospora morrowiae</name>
    <dbReference type="NCBI Taxonomy" id="94023"/>
    <lineage>
        <taxon>Eukaryota</taxon>
        <taxon>Fungi</taxon>
        <taxon>Fungi incertae sedis</taxon>
        <taxon>Mucoromycota</taxon>
        <taxon>Glomeromycotina</taxon>
        <taxon>Glomeromycetes</taxon>
        <taxon>Diversisporales</taxon>
        <taxon>Acaulosporaceae</taxon>
        <taxon>Acaulospora</taxon>
    </lineage>
</organism>
<evidence type="ECO:0000313" key="4">
    <source>
        <dbReference type="Proteomes" id="UP000789342"/>
    </source>
</evidence>
<dbReference type="SMART" id="SM00225">
    <property type="entry name" value="BTB"/>
    <property type="match status" value="1"/>
</dbReference>
<proteinExistence type="predicted"/>
<keyword evidence="4" id="KW-1185">Reference proteome</keyword>
<dbReference type="Pfam" id="PF00651">
    <property type="entry name" value="BTB"/>
    <property type="match status" value="2"/>
</dbReference>
<dbReference type="InterPro" id="IPR000210">
    <property type="entry name" value="BTB/POZ_dom"/>
</dbReference>
<feature type="compositionally biased region" description="Acidic residues" evidence="1">
    <location>
        <begin position="267"/>
        <end position="277"/>
    </location>
</feature>
<feature type="domain" description="BTB" evidence="2">
    <location>
        <begin position="169"/>
        <end position="319"/>
    </location>
</feature>
<sequence>MSFKARSGFEFTLLNYNNLSTKVYSPPFATSFDTFWQLKFKPTSKENPEYCSVYLVAIPSYEEGSTTSTWTNRSTYSVDIYIKHPETLAEMKKANLDTTKFSAIKPLRGWNKFCKKHLLPSDQIILGIEFDKTEFGTPDEKPRFPGNGKPFPDDLVIAWADQLNKPEHADVEFRVQGQSIYANTAILTRRSEYFQRMFEGRWMESITCNQGDEDQQQLLQHRQVPTSEDDEDTDVDNSSDSNPSHKRKRVSDNGSDSSHKRRRVSDSESEEEEDDDPVQSSSSSIRKSGRIIIDVIDFHPDTFLEMLRFLYTNRVAFGPRESPTSAVNMFKIADKYLIENLQQNAKVKLCRGVNINNAAEFLFTTAWQYDELRDHVMNYVVQNFKNVCKTSGFKNITSNSINYPQFHELLTEILHKVFADGDSDYSDC</sequence>
<dbReference type="InterPro" id="IPR008974">
    <property type="entry name" value="TRAF-like"/>
</dbReference>
<reference evidence="3" key="1">
    <citation type="submission" date="2021-06" db="EMBL/GenBank/DDBJ databases">
        <authorList>
            <person name="Kallberg Y."/>
            <person name="Tangrot J."/>
            <person name="Rosling A."/>
        </authorList>
    </citation>
    <scope>NUCLEOTIDE SEQUENCE</scope>
    <source>
        <strain evidence="3">CL551</strain>
    </source>
</reference>
<gene>
    <name evidence="3" type="ORF">AMORRO_LOCUS6346</name>
</gene>